<dbReference type="CDD" id="cd00161">
    <property type="entry name" value="beta-trefoil_Ricin-like"/>
    <property type="match status" value="1"/>
</dbReference>
<name>A0ABW0I585_9BACT</name>
<proteinExistence type="predicted"/>
<accession>A0ABW0I585</accession>
<evidence type="ECO:0000313" key="2">
    <source>
        <dbReference type="Proteomes" id="UP001596106"/>
    </source>
</evidence>
<comment type="caution">
    <text evidence="1">The sequence shown here is derived from an EMBL/GenBank/DDBJ whole genome shotgun (WGS) entry which is preliminary data.</text>
</comment>
<sequence>MRIGREYFPLETGLFRIYDVTEQRFSLNGPPTTHTYQLRELISQSYDDPSIGTSFRVERTRRANDLDNWQPDSARTVRLWEDQLIQTENNIPYVKLIFPVMPQKWDGNAYNALGEDEYQLRHTGQPLTVLNQSFAETATVVQQNDSTLVNQDKRLEVYARNVGLIYKETVQLQFCSASPACVGKAQIDYGFRQYLRLRSYGKL</sequence>
<gene>
    <name evidence="1" type="ORF">ACFPMF_01545</name>
</gene>
<dbReference type="EMBL" id="JBHSMA010000001">
    <property type="protein sequence ID" value="MFC5407974.1"/>
    <property type="molecule type" value="Genomic_DNA"/>
</dbReference>
<dbReference type="Proteomes" id="UP001596106">
    <property type="component" value="Unassembled WGS sequence"/>
</dbReference>
<dbReference type="RefSeq" id="WP_379840664.1">
    <property type="nucleotide sequence ID" value="NZ_JBHSMA010000001.1"/>
</dbReference>
<organism evidence="1 2">
    <name type="scientific">Larkinella bovis</name>
    <dbReference type="NCBI Taxonomy" id="683041"/>
    <lineage>
        <taxon>Bacteria</taxon>
        <taxon>Pseudomonadati</taxon>
        <taxon>Bacteroidota</taxon>
        <taxon>Cytophagia</taxon>
        <taxon>Cytophagales</taxon>
        <taxon>Spirosomataceae</taxon>
        <taxon>Larkinella</taxon>
    </lineage>
</organism>
<keyword evidence="2" id="KW-1185">Reference proteome</keyword>
<reference evidence="2" key="1">
    <citation type="journal article" date="2019" name="Int. J. Syst. Evol. Microbiol.">
        <title>The Global Catalogue of Microorganisms (GCM) 10K type strain sequencing project: providing services to taxonomists for standard genome sequencing and annotation.</title>
        <authorList>
            <consortium name="The Broad Institute Genomics Platform"/>
            <consortium name="The Broad Institute Genome Sequencing Center for Infectious Disease"/>
            <person name="Wu L."/>
            <person name="Ma J."/>
        </authorList>
    </citation>
    <scope>NUCLEOTIDE SEQUENCE [LARGE SCALE GENOMIC DNA]</scope>
    <source>
        <strain evidence="2">CCUG 55250</strain>
    </source>
</reference>
<evidence type="ECO:0000313" key="1">
    <source>
        <dbReference type="EMBL" id="MFC5407974.1"/>
    </source>
</evidence>
<protein>
    <submittedName>
        <fullName evidence="1">Uncharacterized protein</fullName>
    </submittedName>
</protein>